<dbReference type="SUPFAM" id="SSF141868">
    <property type="entry name" value="EAL domain-like"/>
    <property type="match status" value="1"/>
</dbReference>
<sequence>MDSMARNALVPKRIKRVLVATSLLFLVIVYPFYIYYDLQRDVQDTGREVTSLLQSKIDRIFNEMEQVLELPSYKCDQNTIQALRRASFYSPHLSEFGLFNSDYRVVCTDYGVSDFPIFRSIRNHIESADNHRLLSIALSKSIKERALFAFLYDPERGMGANGLAPPSILEDGVISTLGDNFNYRIAVGLEVLGQHNVLLGSTLIKPYESVIRSVNIVITLAVKDRVYITTLLSHFPLALFVVALFSWMILTGFKVQATRTVSFDNSVRRAIANRDIDVYFQPIVDTKTHQVYAGEALLRWQSERFGKVEPTRIVSVAAKYGLMLDLTSMIIRRVGRTYRDHKGVLDSIPIFVNLDLETLNDDRFIEGLRDVCDLYPELEGRMGIETHGLYLQSNAECKSTIQVINTVRLFGIAISVDDFGFGYSDTRILKSTPMDALKLDRRFVSRITQNEKSNSDIIKQALSLTHERELKLIAEGVESQEQLNILNALGVRYIQGYHYNRALPEREFVKAVMNKSMMFRSEKPQTVSAEKA</sequence>
<dbReference type="RefSeq" id="WP_133504924.1">
    <property type="nucleotide sequence ID" value="NZ_SNXC01000015.1"/>
</dbReference>
<dbReference type="Proteomes" id="UP000294656">
    <property type="component" value="Unassembled WGS sequence"/>
</dbReference>
<evidence type="ECO:0000256" key="5">
    <source>
        <dbReference type="ARBA" id="ARBA00022692"/>
    </source>
</evidence>
<keyword evidence="6" id="KW-0378">Hydrolase</keyword>
<dbReference type="AlphaFoldDB" id="A0A4R6M3J9"/>
<comment type="subcellular location">
    <subcellularLocation>
        <location evidence="1">Cell membrane</location>
        <topology evidence="1">Multi-pass membrane protein</topology>
    </subcellularLocation>
</comment>
<evidence type="ECO:0000256" key="8">
    <source>
        <dbReference type="ARBA" id="ARBA00023136"/>
    </source>
</evidence>
<feature type="domain" description="EAL" evidence="11">
    <location>
        <begin position="260"/>
        <end position="516"/>
    </location>
</feature>
<gene>
    <name evidence="12" type="ORF">DFP79_3215</name>
</gene>
<keyword evidence="5 10" id="KW-0812">Transmembrane</keyword>
<dbReference type="InterPro" id="IPR035919">
    <property type="entry name" value="EAL_sf"/>
</dbReference>
<evidence type="ECO:0000313" key="13">
    <source>
        <dbReference type="Proteomes" id="UP000294656"/>
    </source>
</evidence>
<dbReference type="Pfam" id="PF12792">
    <property type="entry name" value="CSS-motif"/>
    <property type="match status" value="1"/>
</dbReference>
<accession>A0A4R6M3J9</accession>
<proteinExistence type="predicted"/>
<organism evidence="12 13">
    <name type="scientific">Marinomonas balearica</name>
    <dbReference type="NCBI Taxonomy" id="491947"/>
    <lineage>
        <taxon>Bacteria</taxon>
        <taxon>Pseudomonadati</taxon>
        <taxon>Pseudomonadota</taxon>
        <taxon>Gammaproteobacteria</taxon>
        <taxon>Oceanospirillales</taxon>
        <taxon>Oceanospirillaceae</taxon>
        <taxon>Marinomonas</taxon>
    </lineage>
</organism>
<evidence type="ECO:0000256" key="2">
    <source>
        <dbReference type="ARBA" id="ARBA00012282"/>
    </source>
</evidence>
<dbReference type="OrthoDB" id="675397at2"/>
<dbReference type="CDD" id="cd01948">
    <property type="entry name" value="EAL"/>
    <property type="match status" value="1"/>
</dbReference>
<evidence type="ECO:0000256" key="7">
    <source>
        <dbReference type="ARBA" id="ARBA00022989"/>
    </source>
</evidence>
<dbReference type="Pfam" id="PF00563">
    <property type="entry name" value="EAL"/>
    <property type="match status" value="1"/>
</dbReference>
<keyword evidence="4" id="KW-0973">c-di-GMP</keyword>
<comment type="catalytic activity">
    <reaction evidence="9">
        <text>3',3'-c-di-GMP + H2O = 5'-phosphoguanylyl(3'-&gt;5')guanosine + H(+)</text>
        <dbReference type="Rhea" id="RHEA:24902"/>
        <dbReference type="ChEBI" id="CHEBI:15377"/>
        <dbReference type="ChEBI" id="CHEBI:15378"/>
        <dbReference type="ChEBI" id="CHEBI:58754"/>
        <dbReference type="ChEBI" id="CHEBI:58805"/>
        <dbReference type="EC" id="3.1.4.52"/>
    </reaction>
</comment>
<evidence type="ECO:0000256" key="4">
    <source>
        <dbReference type="ARBA" id="ARBA00022636"/>
    </source>
</evidence>
<dbReference type="PROSITE" id="PS50883">
    <property type="entry name" value="EAL"/>
    <property type="match status" value="1"/>
</dbReference>
<evidence type="ECO:0000256" key="9">
    <source>
        <dbReference type="ARBA" id="ARBA00034290"/>
    </source>
</evidence>
<evidence type="ECO:0000256" key="10">
    <source>
        <dbReference type="SAM" id="Phobius"/>
    </source>
</evidence>
<keyword evidence="13" id="KW-1185">Reference proteome</keyword>
<evidence type="ECO:0000313" key="12">
    <source>
        <dbReference type="EMBL" id="TDO95857.1"/>
    </source>
</evidence>
<dbReference type="SMART" id="SM00052">
    <property type="entry name" value="EAL"/>
    <property type="match status" value="1"/>
</dbReference>
<evidence type="ECO:0000256" key="6">
    <source>
        <dbReference type="ARBA" id="ARBA00022801"/>
    </source>
</evidence>
<keyword evidence="7 10" id="KW-1133">Transmembrane helix</keyword>
<dbReference type="InterPro" id="IPR050706">
    <property type="entry name" value="Cyclic-di-GMP_PDE-like"/>
</dbReference>
<dbReference type="Gene3D" id="3.20.20.450">
    <property type="entry name" value="EAL domain"/>
    <property type="match status" value="1"/>
</dbReference>
<dbReference type="GO" id="GO:0005886">
    <property type="term" value="C:plasma membrane"/>
    <property type="evidence" value="ECO:0007669"/>
    <property type="project" value="UniProtKB-SubCell"/>
</dbReference>
<dbReference type="InterPro" id="IPR024744">
    <property type="entry name" value="CSS-motif_dom"/>
</dbReference>
<keyword evidence="3" id="KW-1003">Cell membrane</keyword>
<dbReference type="GO" id="GO:0071111">
    <property type="term" value="F:cyclic-guanylate-specific phosphodiesterase activity"/>
    <property type="evidence" value="ECO:0007669"/>
    <property type="project" value="UniProtKB-EC"/>
</dbReference>
<evidence type="ECO:0000256" key="3">
    <source>
        <dbReference type="ARBA" id="ARBA00022475"/>
    </source>
</evidence>
<evidence type="ECO:0000259" key="11">
    <source>
        <dbReference type="PROSITE" id="PS50883"/>
    </source>
</evidence>
<dbReference type="InterPro" id="IPR001633">
    <property type="entry name" value="EAL_dom"/>
</dbReference>
<dbReference type="PANTHER" id="PTHR33121:SF70">
    <property type="entry name" value="SIGNALING PROTEIN YKOW"/>
    <property type="match status" value="1"/>
</dbReference>
<name>A0A4R6M3J9_9GAMM</name>
<keyword evidence="8 10" id="KW-0472">Membrane</keyword>
<dbReference type="EC" id="3.1.4.52" evidence="2"/>
<dbReference type="PANTHER" id="PTHR33121">
    <property type="entry name" value="CYCLIC DI-GMP PHOSPHODIESTERASE PDEF"/>
    <property type="match status" value="1"/>
</dbReference>
<dbReference type="EMBL" id="SNXC01000015">
    <property type="protein sequence ID" value="TDO95857.1"/>
    <property type="molecule type" value="Genomic_DNA"/>
</dbReference>
<evidence type="ECO:0000256" key="1">
    <source>
        <dbReference type="ARBA" id="ARBA00004651"/>
    </source>
</evidence>
<protein>
    <recommendedName>
        <fullName evidence="2">cyclic-guanylate-specific phosphodiesterase</fullName>
        <ecNumber evidence="2">3.1.4.52</ecNumber>
    </recommendedName>
</protein>
<feature type="transmembrane region" description="Helical" evidence="10">
    <location>
        <begin position="226"/>
        <end position="250"/>
    </location>
</feature>
<comment type="caution">
    <text evidence="12">The sequence shown here is derived from an EMBL/GenBank/DDBJ whole genome shotgun (WGS) entry which is preliminary data.</text>
</comment>
<reference evidence="12 13" key="1">
    <citation type="submission" date="2019-03" db="EMBL/GenBank/DDBJ databases">
        <title>Genomic Encyclopedia of Type Strains, Phase III (KMG-III): the genomes of soil and plant-associated and newly described type strains.</title>
        <authorList>
            <person name="Whitman W."/>
        </authorList>
    </citation>
    <scope>NUCLEOTIDE SEQUENCE [LARGE SCALE GENOMIC DNA]</scope>
    <source>
        <strain evidence="12 13">CECT 7378</strain>
    </source>
</reference>